<dbReference type="SUPFAM" id="SSF52266">
    <property type="entry name" value="SGNH hydrolase"/>
    <property type="match status" value="1"/>
</dbReference>
<name>A0A517PGC4_9PLAN</name>
<keyword evidence="1" id="KW-0472">Membrane</keyword>
<protein>
    <submittedName>
        <fullName evidence="2">GDSL-like Lipase/Acylhydrolase</fullName>
    </submittedName>
</protein>
<dbReference type="Gene3D" id="1.25.40.10">
    <property type="entry name" value="Tetratricopeptide repeat domain"/>
    <property type="match status" value="1"/>
</dbReference>
<feature type="transmembrane region" description="Helical" evidence="1">
    <location>
        <begin position="22"/>
        <end position="39"/>
    </location>
</feature>
<dbReference type="PANTHER" id="PTHR30383:SF5">
    <property type="entry name" value="SGNH HYDROLASE-TYPE ESTERASE DOMAIN-CONTAINING PROTEIN"/>
    <property type="match status" value="1"/>
</dbReference>
<keyword evidence="2" id="KW-0378">Hydrolase</keyword>
<organism evidence="2 3">
    <name type="scientific">Gimesia chilikensis</name>
    <dbReference type="NCBI Taxonomy" id="2605989"/>
    <lineage>
        <taxon>Bacteria</taxon>
        <taxon>Pseudomonadati</taxon>
        <taxon>Planctomycetota</taxon>
        <taxon>Planctomycetia</taxon>
        <taxon>Planctomycetales</taxon>
        <taxon>Planctomycetaceae</taxon>
        <taxon>Gimesia</taxon>
    </lineage>
</organism>
<keyword evidence="1" id="KW-1133">Transmembrane helix</keyword>
<dbReference type="Proteomes" id="UP000320421">
    <property type="component" value="Chromosome"/>
</dbReference>
<dbReference type="RefSeq" id="WP_145179896.1">
    <property type="nucleotide sequence ID" value="NZ_CP036266.1"/>
</dbReference>
<dbReference type="InterPro" id="IPR036514">
    <property type="entry name" value="SGNH_hydro_sf"/>
</dbReference>
<evidence type="ECO:0000313" key="2">
    <source>
        <dbReference type="EMBL" id="QDT18404.1"/>
    </source>
</evidence>
<dbReference type="PANTHER" id="PTHR30383">
    <property type="entry name" value="THIOESTERASE 1/PROTEASE 1/LYSOPHOSPHOLIPASE L1"/>
    <property type="match status" value="1"/>
</dbReference>
<keyword evidence="3" id="KW-1185">Reference proteome</keyword>
<evidence type="ECO:0000313" key="3">
    <source>
        <dbReference type="Proteomes" id="UP000320421"/>
    </source>
</evidence>
<dbReference type="AlphaFoldDB" id="A0A517PGC4"/>
<dbReference type="GO" id="GO:0004622">
    <property type="term" value="F:phosphatidylcholine lysophospholipase activity"/>
    <property type="evidence" value="ECO:0007669"/>
    <property type="project" value="TreeGrafter"/>
</dbReference>
<dbReference type="InterPro" id="IPR011990">
    <property type="entry name" value="TPR-like_helical_dom_sf"/>
</dbReference>
<dbReference type="OrthoDB" id="228932at2"/>
<accession>A0A517PGC4</accession>
<dbReference type="SUPFAM" id="SSF48452">
    <property type="entry name" value="TPR-like"/>
    <property type="match status" value="1"/>
</dbReference>
<dbReference type="InterPro" id="IPR051532">
    <property type="entry name" value="Ester_Hydrolysis_Enzymes"/>
</dbReference>
<evidence type="ECO:0000256" key="1">
    <source>
        <dbReference type="SAM" id="Phobius"/>
    </source>
</evidence>
<reference evidence="2 3" key="1">
    <citation type="submission" date="2019-02" db="EMBL/GenBank/DDBJ databases">
        <title>Deep-cultivation of Planctomycetes and their phenomic and genomic characterization uncovers novel biology.</title>
        <authorList>
            <person name="Wiegand S."/>
            <person name="Jogler M."/>
            <person name="Boedeker C."/>
            <person name="Pinto D."/>
            <person name="Vollmers J."/>
            <person name="Rivas-Marin E."/>
            <person name="Kohn T."/>
            <person name="Peeters S.H."/>
            <person name="Heuer A."/>
            <person name="Rast P."/>
            <person name="Oberbeckmann S."/>
            <person name="Bunk B."/>
            <person name="Jeske O."/>
            <person name="Meyerdierks A."/>
            <person name="Storesund J.E."/>
            <person name="Kallscheuer N."/>
            <person name="Luecker S."/>
            <person name="Lage O.M."/>
            <person name="Pohl T."/>
            <person name="Merkel B.J."/>
            <person name="Hornburger P."/>
            <person name="Mueller R.-W."/>
            <person name="Bruemmer F."/>
            <person name="Labrenz M."/>
            <person name="Spormann A.M."/>
            <person name="Op den Camp H."/>
            <person name="Overmann J."/>
            <person name="Amann R."/>
            <person name="Jetten M.S.M."/>
            <person name="Mascher T."/>
            <person name="Medema M.H."/>
            <person name="Devos D.P."/>
            <person name="Kaster A.-K."/>
            <person name="Ovreas L."/>
            <person name="Rohde M."/>
            <person name="Galperin M.Y."/>
            <person name="Jogler C."/>
        </authorList>
    </citation>
    <scope>NUCLEOTIDE SEQUENCE [LARGE SCALE GENOMIC DNA]</scope>
    <source>
        <strain evidence="2 3">HG66A1</strain>
    </source>
</reference>
<sequence length="505" mass="57704">MNQTGDPQPEPRPAQPKSRHPVLFRTLAVLLGLIFIGLLEGGLRLGGVQPLPHSQDPFISFSEDSTLFVKNADGTTYQTSADRSDFFRPQQFPVNKGKNTYRVFVLGGSTVQGRPYAVETSFTNWLKINLQAAAPTRNFEVVNCGGVSYASYRLVPILREALRYEPDLFIVYSGHNEFLEDRSYSRLKDQPELLLQTESTLLDLRLASVIQSLLPDSQQRTQATEKSENVLETDVNALLDFRQGLEQYHRDPEHRRAIMVHYEFNMRQMILLAQQAGVPLLLVNPVSNLKNCIPFKSEFASRLTAAERDEVNALWKSADECSWDEAEQKMNYWQQALNIDDTHASLLYSVGKTCEYLKRYDDARSWFIKAKEEDICPLRMLEPMHDTLFRLAQQYDVPVIDARRLFEQKTPDGIPGSELLVDHVHPSIEGHQLIADAIYETMCDLQFIASPPDWQTTRDRLRQEQLESLNQEYFLRGAKRLSRLKGWARGQSTLAPPGTTQTHTK</sequence>
<keyword evidence="1" id="KW-0812">Transmembrane</keyword>
<gene>
    <name evidence="2" type="ORF">HG66A1_01630</name>
</gene>
<proteinExistence type="predicted"/>
<dbReference type="Gene3D" id="3.40.50.1110">
    <property type="entry name" value="SGNH hydrolase"/>
    <property type="match status" value="1"/>
</dbReference>
<dbReference type="EMBL" id="CP036266">
    <property type="protein sequence ID" value="QDT18404.1"/>
    <property type="molecule type" value="Genomic_DNA"/>
</dbReference>
<dbReference type="CDD" id="cd00229">
    <property type="entry name" value="SGNH_hydrolase"/>
    <property type="match status" value="1"/>
</dbReference>